<evidence type="ECO:0000313" key="19">
    <source>
        <dbReference type="Proteomes" id="UP001652700"/>
    </source>
</evidence>
<evidence type="ECO:0000313" key="18">
    <source>
        <dbReference type="EnsemblMetazoa" id="XP_050502512.1"/>
    </source>
</evidence>
<dbReference type="OrthoDB" id="46913at2759"/>
<keyword evidence="12" id="KW-0809">Transit peptide</keyword>
<evidence type="ECO:0000256" key="13">
    <source>
        <dbReference type="ARBA" id="ARBA00023128"/>
    </source>
</evidence>
<keyword evidence="6" id="KW-0819">tRNA processing</keyword>
<evidence type="ECO:0000256" key="12">
    <source>
        <dbReference type="ARBA" id="ARBA00022946"/>
    </source>
</evidence>
<dbReference type="InterPro" id="IPR011990">
    <property type="entry name" value="TPR-like_helical_dom_sf"/>
</dbReference>
<evidence type="ECO:0000256" key="5">
    <source>
        <dbReference type="ARBA" id="ARBA00012179"/>
    </source>
</evidence>
<evidence type="ECO:0000256" key="6">
    <source>
        <dbReference type="ARBA" id="ARBA00022694"/>
    </source>
</evidence>
<dbReference type="KEGG" id="dvv:114325279"/>
<keyword evidence="19" id="KW-1185">Reference proteome</keyword>
<proteinExistence type="inferred from homology"/>
<dbReference type="EnsemblMetazoa" id="XM_050646555.1">
    <property type="protein sequence ID" value="XP_050502512.1"/>
    <property type="gene ID" value="LOC114325279"/>
</dbReference>
<organism evidence="20">
    <name type="scientific">Diabrotica virgifera virgifera</name>
    <name type="common">western corn rootworm</name>
    <dbReference type="NCBI Taxonomy" id="50390"/>
    <lineage>
        <taxon>Eukaryota</taxon>
        <taxon>Metazoa</taxon>
        <taxon>Ecdysozoa</taxon>
        <taxon>Arthropoda</taxon>
        <taxon>Hexapoda</taxon>
        <taxon>Insecta</taxon>
        <taxon>Pterygota</taxon>
        <taxon>Neoptera</taxon>
        <taxon>Endopterygota</taxon>
        <taxon>Coleoptera</taxon>
        <taxon>Polyphaga</taxon>
        <taxon>Cucujiformia</taxon>
        <taxon>Chrysomeloidea</taxon>
        <taxon>Chrysomelidae</taxon>
        <taxon>Galerucinae</taxon>
        <taxon>Diabroticina</taxon>
        <taxon>Diabroticites</taxon>
        <taxon>Diabrotica</taxon>
    </lineage>
</organism>
<keyword evidence="16" id="KW-0175">Coiled coil</keyword>
<dbReference type="Proteomes" id="UP001652700">
    <property type="component" value="Unplaced"/>
</dbReference>
<dbReference type="GeneID" id="114325279"/>
<dbReference type="GO" id="GO:0001682">
    <property type="term" value="P:tRNA 5'-leader removal"/>
    <property type="evidence" value="ECO:0007669"/>
    <property type="project" value="TreeGrafter"/>
</dbReference>
<evidence type="ECO:0000259" key="17">
    <source>
        <dbReference type="Pfam" id="PF16953"/>
    </source>
</evidence>
<evidence type="ECO:0000256" key="16">
    <source>
        <dbReference type="SAM" id="Coils"/>
    </source>
</evidence>
<keyword evidence="7" id="KW-0540">Nuclease</keyword>
<reference evidence="20" key="1">
    <citation type="submission" date="2025-04" db="UniProtKB">
        <authorList>
            <consortium name="RefSeq"/>
        </authorList>
    </citation>
    <scope>IDENTIFICATION</scope>
    <source>
        <tissue evidence="20">Whole insect</tissue>
    </source>
</reference>
<evidence type="ECO:0000256" key="3">
    <source>
        <dbReference type="ARBA" id="ARBA00004173"/>
    </source>
</evidence>
<evidence type="ECO:0000256" key="11">
    <source>
        <dbReference type="ARBA" id="ARBA00022842"/>
    </source>
</evidence>
<evidence type="ECO:0000256" key="8">
    <source>
        <dbReference type="ARBA" id="ARBA00022723"/>
    </source>
</evidence>
<comment type="cofactor">
    <cofactor evidence="2">
        <name>Mg(2+)</name>
        <dbReference type="ChEBI" id="CHEBI:18420"/>
    </cofactor>
</comment>
<reference evidence="18" key="2">
    <citation type="submission" date="2025-05" db="UniProtKB">
        <authorList>
            <consortium name="EnsemblMetazoa"/>
        </authorList>
    </citation>
    <scope>IDENTIFICATION</scope>
</reference>
<keyword evidence="9" id="KW-0378">Hydrolase</keyword>
<evidence type="ECO:0000256" key="10">
    <source>
        <dbReference type="ARBA" id="ARBA00022833"/>
    </source>
</evidence>
<protein>
    <recommendedName>
        <fullName evidence="14">Mitochondrial ribonuclease P catalytic subunit</fullName>
        <ecNumber evidence="5">3.1.26.5</ecNumber>
    </recommendedName>
    <alternativeName>
        <fullName evidence="15">Mitochondrial ribonuclease P protein 3</fullName>
    </alternativeName>
</protein>
<dbReference type="CTD" id="31568"/>
<dbReference type="CDD" id="cd18718">
    <property type="entry name" value="PIN_PRORP"/>
    <property type="match status" value="1"/>
</dbReference>
<keyword evidence="8" id="KW-0479">Metal-binding</keyword>
<feature type="domain" description="PRORP" evidence="17">
    <location>
        <begin position="281"/>
        <end position="515"/>
    </location>
</feature>
<feature type="coiled-coil region" evidence="16">
    <location>
        <begin position="287"/>
        <end position="314"/>
    </location>
</feature>
<dbReference type="RefSeq" id="XP_050502512.1">
    <property type="nucleotide sequence ID" value="XM_050646555.1"/>
</dbReference>
<accession>A0A6P7F2I9</accession>
<sequence>MLPRYFNKLCIRNYSFKKTILVQQKQKSHNIVADIIEENKITNSQDWKKIRDTLLGIKNNTGHYSKNNIDAVILEYCIKKNKHELGTNYINFLKEENIKPNLGFIGKYFKFLYNINKDICHKEGKKCPKDQEEIVLKMYNDLRIEYPLLDSVSLENIIPALSLTSEWKKCVDLLKEIHFSATPTGEVYSSVAAAAFLNKQENLSWDLLREVIEFQKQIKSVAFLSYLTSLKKLKKRENILIKLKQMFVFLKENEIICDQVVAEEIGTYVKKLGLTGSLTYINQKGFCKNCQQQLQKFELSNEEFEDLKNKILNKVILGKDIFVKTNPLELDKFTAFVSNQDRFDVVLDGLNIAYSVGTKQPPSVFAALLAAVVSHFREQNKKVLVVGRQHMTRWPQQSWNYINENATVFLAQNISQDDPYLLYCAINSGKDTIIVTSDLMRGHRFRLETAKHRLLFNRWLTQRQYQLLKVVGSGKPIFKHPLPYSITTQENGHCWHIPFKKEVIKDNESSVGWLCIS</sequence>
<keyword evidence="11" id="KW-0460">Magnesium</keyword>
<dbReference type="InterPro" id="IPR031595">
    <property type="entry name" value="PRORP_C"/>
</dbReference>
<evidence type="ECO:0000256" key="15">
    <source>
        <dbReference type="ARBA" id="ARBA00044559"/>
    </source>
</evidence>
<dbReference type="PANTHER" id="PTHR13547">
    <property type="match status" value="1"/>
</dbReference>
<keyword evidence="13" id="KW-0496">Mitochondrion</keyword>
<dbReference type="Gene3D" id="1.25.40.10">
    <property type="entry name" value="Tetratricopeptide repeat domain"/>
    <property type="match status" value="1"/>
</dbReference>
<dbReference type="Pfam" id="PF16953">
    <property type="entry name" value="PRORP"/>
    <property type="match status" value="1"/>
</dbReference>
<dbReference type="GO" id="GO:0046872">
    <property type="term" value="F:metal ion binding"/>
    <property type="evidence" value="ECO:0007669"/>
    <property type="project" value="UniProtKB-KW"/>
</dbReference>
<comment type="subcellular location">
    <subcellularLocation>
        <location evidence="3">Mitochondrion</location>
    </subcellularLocation>
</comment>
<keyword evidence="10" id="KW-0862">Zinc</keyword>
<comment type="catalytic activity">
    <reaction evidence="1">
        <text>Endonucleolytic cleavage of RNA, removing 5'-extranucleotides from tRNA precursor.</text>
        <dbReference type="EC" id="3.1.26.5"/>
    </reaction>
</comment>
<evidence type="ECO:0000256" key="9">
    <source>
        <dbReference type="ARBA" id="ARBA00022801"/>
    </source>
</evidence>
<evidence type="ECO:0000256" key="7">
    <source>
        <dbReference type="ARBA" id="ARBA00022722"/>
    </source>
</evidence>
<comment type="similarity">
    <text evidence="4">Belongs to the PPR family. P subfamily.</text>
</comment>
<evidence type="ECO:0000313" key="20">
    <source>
        <dbReference type="RefSeq" id="XP_028129097.1"/>
    </source>
</evidence>
<dbReference type="FunCoup" id="A0A6P7F2I9">
    <property type="interactions" value="1339"/>
</dbReference>
<dbReference type="GO" id="GO:0030678">
    <property type="term" value="C:mitochondrial ribonuclease P complex"/>
    <property type="evidence" value="ECO:0007669"/>
    <property type="project" value="TreeGrafter"/>
</dbReference>
<dbReference type="InterPro" id="IPR033495">
    <property type="entry name" value="MRPP3_PIN_dom"/>
</dbReference>
<evidence type="ECO:0000256" key="2">
    <source>
        <dbReference type="ARBA" id="ARBA00001946"/>
    </source>
</evidence>
<dbReference type="GO" id="GO:0004526">
    <property type="term" value="F:ribonuclease P activity"/>
    <property type="evidence" value="ECO:0007669"/>
    <property type="project" value="UniProtKB-EC"/>
</dbReference>
<name>A0A6P7F2I9_DIAVI</name>
<dbReference type="EC" id="3.1.26.5" evidence="5"/>
<evidence type="ECO:0000256" key="14">
    <source>
        <dbReference type="ARBA" id="ARBA00044536"/>
    </source>
</evidence>
<evidence type="ECO:0000256" key="4">
    <source>
        <dbReference type="ARBA" id="ARBA00007626"/>
    </source>
</evidence>
<gene>
    <name evidence="20" type="primary">LOC114325279</name>
</gene>
<dbReference type="InParanoid" id="A0A6P7F2I9"/>
<dbReference type="RefSeq" id="XP_028129097.1">
    <property type="nucleotide sequence ID" value="XM_028273296.1"/>
</dbReference>
<dbReference type="AlphaFoldDB" id="A0A6P7F2I9"/>
<dbReference type="PANTHER" id="PTHR13547:SF1">
    <property type="entry name" value="MITOCHONDRIAL RIBONUCLEASE P CATALYTIC SUBUNIT"/>
    <property type="match status" value="1"/>
</dbReference>
<dbReference type="GO" id="GO:0097745">
    <property type="term" value="P:mitochondrial tRNA 5'-end processing"/>
    <property type="evidence" value="ECO:0007669"/>
    <property type="project" value="TreeGrafter"/>
</dbReference>
<evidence type="ECO:0000256" key="1">
    <source>
        <dbReference type="ARBA" id="ARBA00000928"/>
    </source>
</evidence>
<dbReference type="Gene3D" id="3.40.50.11980">
    <property type="match status" value="1"/>
</dbReference>